<proteinExistence type="predicted"/>
<organism evidence="2">
    <name type="scientific">uncultured Chloroflexia bacterium</name>
    <dbReference type="NCBI Taxonomy" id="1672391"/>
    <lineage>
        <taxon>Bacteria</taxon>
        <taxon>Bacillati</taxon>
        <taxon>Chloroflexota</taxon>
        <taxon>Chloroflexia</taxon>
        <taxon>environmental samples</taxon>
    </lineage>
</organism>
<keyword evidence="1" id="KW-0472">Membrane</keyword>
<reference evidence="2" key="1">
    <citation type="submission" date="2020-02" db="EMBL/GenBank/DDBJ databases">
        <authorList>
            <person name="Meier V. D."/>
        </authorList>
    </citation>
    <scope>NUCLEOTIDE SEQUENCE</scope>
    <source>
        <strain evidence="2">AVDCRST_MAG93</strain>
    </source>
</reference>
<evidence type="ECO:0000313" key="2">
    <source>
        <dbReference type="EMBL" id="CAA9297061.1"/>
    </source>
</evidence>
<dbReference type="AlphaFoldDB" id="A0A6J4K6Z5"/>
<dbReference type="EMBL" id="CADCTR010001458">
    <property type="protein sequence ID" value="CAA9297061.1"/>
    <property type="molecule type" value="Genomic_DNA"/>
</dbReference>
<feature type="transmembrane region" description="Helical" evidence="1">
    <location>
        <begin position="45"/>
        <end position="63"/>
    </location>
</feature>
<gene>
    <name evidence="2" type="ORF">AVDCRST_MAG93-4333</name>
</gene>
<keyword evidence="1" id="KW-1133">Transmembrane helix</keyword>
<name>A0A6J4K6Z5_9CHLR</name>
<feature type="transmembrane region" description="Helical" evidence="1">
    <location>
        <begin position="75"/>
        <end position="98"/>
    </location>
</feature>
<protein>
    <submittedName>
        <fullName evidence="2">Uncharacterized protein</fullName>
    </submittedName>
</protein>
<evidence type="ECO:0000256" key="1">
    <source>
        <dbReference type="SAM" id="Phobius"/>
    </source>
</evidence>
<sequence length="136" mass="14544">MQPTRVLPAVSALSLISVEYGGWALLSFLTGRGQLGQFREQFFRAGHAHAGVLQILALVYFLYLDRTGYSDRVKWIAGSLLLAGILAQSGGFFIHLGLGEPNRSSLGTVVTRFGAVLMAAALVILAVGLLRSGRRG</sequence>
<keyword evidence="1" id="KW-0812">Transmembrane</keyword>
<feature type="transmembrane region" description="Helical" evidence="1">
    <location>
        <begin position="110"/>
        <end position="130"/>
    </location>
</feature>
<accession>A0A6J4K6Z5</accession>